<feature type="transmembrane region" description="Helical" evidence="8">
    <location>
        <begin position="326"/>
        <end position="347"/>
    </location>
</feature>
<comment type="subcellular location">
    <subcellularLocation>
        <location evidence="1">Cell membrane</location>
        <topology evidence="1">Multi-pass membrane protein</topology>
    </subcellularLocation>
</comment>
<dbReference type="EMBL" id="CP049886">
    <property type="protein sequence ID" value="QIL46757.1"/>
    <property type="molecule type" value="Genomic_DNA"/>
</dbReference>
<dbReference type="InterPro" id="IPR004840">
    <property type="entry name" value="Amino_acid_permease_CS"/>
</dbReference>
<feature type="transmembrane region" description="Helical" evidence="8">
    <location>
        <begin position="89"/>
        <end position="114"/>
    </location>
</feature>
<feature type="transmembrane region" description="Helical" evidence="8">
    <location>
        <begin position="353"/>
        <end position="374"/>
    </location>
</feature>
<evidence type="ECO:0000313" key="11">
    <source>
        <dbReference type="Proteomes" id="UP000500890"/>
    </source>
</evidence>
<gene>
    <name evidence="10" type="ORF">G7081_06605</name>
</gene>
<feature type="transmembrane region" description="Helical" evidence="8">
    <location>
        <begin position="35"/>
        <end position="58"/>
    </location>
</feature>
<keyword evidence="2" id="KW-0813">Transport</keyword>
<evidence type="ECO:0000256" key="3">
    <source>
        <dbReference type="ARBA" id="ARBA00022475"/>
    </source>
</evidence>
<sequence length="447" mass="48974">MELERGLTNRHVQLIAIGGAIGTGLFLGSGKTIELAGPSILLAYLIIGIFILIVMRALGELLLSDLDKHSFVDFANVYLGRRIAFITGWTYWFCWIAVAMTDLTAVGIYIRYWAPGVPQWLPALVCLVILVFLNLLSVKLFGEIEFWISMIKIVAIIALIVIGVYMIATKFETASGTTSLKNIYSHGGFFPTGVKGFMLGLQASVFAFAGVELVGLTAAETDNPLKVIPSAINSIPIRILLFYLGSLTVIMSIQPWDTIVASESPFVTVFATVGIAGAASIVNFVVLSSAISACNSAVFSTSRMLYGLSESENAPKSFSKLSSKKIPAVALYSSALVITTTVILNYIMPEGVFLLITSIATSCFIVIWGVIVVCHMKFVKQTKKRPNFKLPFTPYLNWLTILFFIMIACLLGVLPESRVALFVSPVWFIFLNIMYSLFYKKSEPPKE</sequence>
<feature type="transmembrane region" description="Helical" evidence="8">
    <location>
        <begin position="120"/>
        <end position="138"/>
    </location>
</feature>
<evidence type="ECO:0000313" key="10">
    <source>
        <dbReference type="EMBL" id="QIL46757.1"/>
    </source>
</evidence>
<feature type="transmembrane region" description="Helical" evidence="8">
    <location>
        <begin position="188"/>
        <end position="214"/>
    </location>
</feature>
<dbReference type="Gene3D" id="1.20.1740.10">
    <property type="entry name" value="Amino acid/polyamine transporter I"/>
    <property type="match status" value="1"/>
</dbReference>
<dbReference type="InterPro" id="IPR004841">
    <property type="entry name" value="AA-permease/SLC12A_dom"/>
</dbReference>
<keyword evidence="4 8" id="KW-0812">Transmembrane</keyword>
<keyword evidence="5" id="KW-0029">Amino-acid transport</keyword>
<dbReference type="GO" id="GO:0055085">
    <property type="term" value="P:transmembrane transport"/>
    <property type="evidence" value="ECO:0007669"/>
    <property type="project" value="InterPro"/>
</dbReference>
<feature type="transmembrane region" description="Helical" evidence="8">
    <location>
        <begin position="12"/>
        <end position="29"/>
    </location>
</feature>
<evidence type="ECO:0000256" key="1">
    <source>
        <dbReference type="ARBA" id="ARBA00004651"/>
    </source>
</evidence>
<evidence type="ECO:0000256" key="8">
    <source>
        <dbReference type="SAM" id="Phobius"/>
    </source>
</evidence>
<dbReference type="RefSeq" id="WP_166008145.1">
    <property type="nucleotide sequence ID" value="NZ_CP049886.1"/>
</dbReference>
<evidence type="ECO:0000256" key="5">
    <source>
        <dbReference type="ARBA" id="ARBA00022970"/>
    </source>
</evidence>
<protein>
    <submittedName>
        <fullName evidence="10">Amino acid permease</fullName>
    </submittedName>
</protein>
<dbReference type="PROSITE" id="PS00218">
    <property type="entry name" value="AMINO_ACID_PERMEASE_1"/>
    <property type="match status" value="1"/>
</dbReference>
<feature type="transmembrane region" description="Helical" evidence="8">
    <location>
        <begin position="150"/>
        <end position="168"/>
    </location>
</feature>
<feature type="transmembrane region" description="Helical" evidence="8">
    <location>
        <begin position="395"/>
        <end position="413"/>
    </location>
</feature>
<dbReference type="AlphaFoldDB" id="A0A6G8AP39"/>
<evidence type="ECO:0000256" key="6">
    <source>
        <dbReference type="ARBA" id="ARBA00022989"/>
    </source>
</evidence>
<name>A0A6G8AP39_9ENTE</name>
<organism evidence="10 11">
    <name type="scientific">Vagococcus coleopterorum</name>
    <dbReference type="NCBI Taxonomy" id="2714946"/>
    <lineage>
        <taxon>Bacteria</taxon>
        <taxon>Bacillati</taxon>
        <taxon>Bacillota</taxon>
        <taxon>Bacilli</taxon>
        <taxon>Lactobacillales</taxon>
        <taxon>Enterococcaceae</taxon>
        <taxon>Vagococcus</taxon>
    </lineage>
</organism>
<dbReference type="Pfam" id="PF00324">
    <property type="entry name" value="AA_permease"/>
    <property type="match status" value="1"/>
</dbReference>
<evidence type="ECO:0000256" key="4">
    <source>
        <dbReference type="ARBA" id="ARBA00022692"/>
    </source>
</evidence>
<evidence type="ECO:0000259" key="9">
    <source>
        <dbReference type="Pfam" id="PF00324"/>
    </source>
</evidence>
<dbReference type="Proteomes" id="UP000500890">
    <property type="component" value="Chromosome"/>
</dbReference>
<dbReference type="KEGG" id="vah:G7081_06605"/>
<accession>A0A6G8AP39</accession>
<keyword evidence="6 8" id="KW-1133">Transmembrane helix</keyword>
<keyword evidence="3" id="KW-1003">Cell membrane</keyword>
<feature type="transmembrane region" description="Helical" evidence="8">
    <location>
        <begin position="419"/>
        <end position="438"/>
    </location>
</feature>
<dbReference type="GO" id="GO:0005886">
    <property type="term" value="C:plasma membrane"/>
    <property type="evidence" value="ECO:0007669"/>
    <property type="project" value="UniProtKB-SubCell"/>
</dbReference>
<keyword evidence="11" id="KW-1185">Reference proteome</keyword>
<dbReference type="PANTHER" id="PTHR43495:SF2">
    <property type="entry name" value="D-SERINE_D-ALANINE_GLYCINE TRANSPORTER"/>
    <property type="match status" value="1"/>
</dbReference>
<evidence type="ECO:0000256" key="2">
    <source>
        <dbReference type="ARBA" id="ARBA00022448"/>
    </source>
</evidence>
<dbReference type="PANTHER" id="PTHR43495">
    <property type="entry name" value="GABA PERMEASE"/>
    <property type="match status" value="1"/>
</dbReference>
<keyword evidence="7 8" id="KW-0472">Membrane</keyword>
<evidence type="ECO:0000256" key="7">
    <source>
        <dbReference type="ARBA" id="ARBA00023136"/>
    </source>
</evidence>
<proteinExistence type="predicted"/>
<feature type="domain" description="Amino acid permease/ SLC12A" evidence="9">
    <location>
        <begin position="11"/>
        <end position="442"/>
    </location>
</feature>
<reference evidence="10 11" key="1">
    <citation type="submission" date="2020-03" db="EMBL/GenBank/DDBJ databases">
        <title>Vagococcus sp. nov., isolated from beetles.</title>
        <authorList>
            <person name="Hyun D.-W."/>
            <person name="Bae J.-W."/>
        </authorList>
    </citation>
    <scope>NUCLEOTIDE SEQUENCE [LARGE SCALE GENOMIC DNA]</scope>
    <source>
        <strain evidence="10 11">HDW17A</strain>
    </source>
</reference>
<feature type="transmembrane region" description="Helical" evidence="8">
    <location>
        <begin position="235"/>
        <end position="254"/>
    </location>
</feature>
<feature type="transmembrane region" description="Helical" evidence="8">
    <location>
        <begin position="266"/>
        <end position="294"/>
    </location>
</feature>
<dbReference type="FunFam" id="1.20.1740.10:FF:000001">
    <property type="entry name" value="Amino acid permease"/>
    <property type="match status" value="1"/>
</dbReference>
<dbReference type="PIRSF" id="PIRSF006060">
    <property type="entry name" value="AA_transporter"/>
    <property type="match status" value="1"/>
</dbReference>
<dbReference type="GO" id="GO:0006865">
    <property type="term" value="P:amino acid transport"/>
    <property type="evidence" value="ECO:0007669"/>
    <property type="project" value="UniProtKB-KW"/>
</dbReference>